<dbReference type="GO" id="GO:0003700">
    <property type="term" value="F:DNA-binding transcription factor activity"/>
    <property type="evidence" value="ECO:0007669"/>
    <property type="project" value="InterPro"/>
</dbReference>
<dbReference type="InterPro" id="IPR009057">
    <property type="entry name" value="Homeodomain-like_sf"/>
</dbReference>
<dbReference type="PANTHER" id="PTHR47894">
    <property type="entry name" value="HTH-TYPE TRANSCRIPTIONAL REGULATOR GADX"/>
    <property type="match status" value="1"/>
</dbReference>
<dbReference type="EMBL" id="QYYA01000002">
    <property type="protein sequence ID" value="RJG18414.1"/>
    <property type="molecule type" value="Genomic_DNA"/>
</dbReference>
<dbReference type="OrthoDB" id="9803764at2"/>
<evidence type="ECO:0000259" key="4">
    <source>
        <dbReference type="PROSITE" id="PS01124"/>
    </source>
</evidence>
<dbReference type="SMART" id="SM00342">
    <property type="entry name" value="HTH_ARAC"/>
    <property type="match status" value="1"/>
</dbReference>
<proteinExistence type="predicted"/>
<dbReference type="PROSITE" id="PS01124">
    <property type="entry name" value="HTH_ARAC_FAMILY_2"/>
    <property type="match status" value="1"/>
</dbReference>
<dbReference type="InterPro" id="IPR018060">
    <property type="entry name" value="HTH_AraC"/>
</dbReference>
<dbReference type="RefSeq" id="WP_119917841.1">
    <property type="nucleotide sequence ID" value="NZ_QYYA01000002.1"/>
</dbReference>
<feature type="domain" description="HTH araC/xylS-type" evidence="4">
    <location>
        <begin position="252"/>
        <end position="351"/>
    </location>
</feature>
<keyword evidence="6" id="KW-1185">Reference proteome</keyword>
<dbReference type="GO" id="GO:0005829">
    <property type="term" value="C:cytosol"/>
    <property type="evidence" value="ECO:0007669"/>
    <property type="project" value="TreeGrafter"/>
</dbReference>
<comment type="caution">
    <text evidence="5">The sequence shown here is derived from an EMBL/GenBank/DDBJ whole genome shotgun (WGS) entry which is preliminary data.</text>
</comment>
<evidence type="ECO:0000256" key="2">
    <source>
        <dbReference type="ARBA" id="ARBA00023125"/>
    </source>
</evidence>
<name>A0A418XZF1_9GAMM</name>
<keyword evidence="3" id="KW-0804">Transcription</keyword>
<keyword evidence="2" id="KW-0238">DNA-binding</keyword>
<dbReference type="Pfam" id="PF12625">
    <property type="entry name" value="Arabinose_bd"/>
    <property type="match status" value="1"/>
</dbReference>
<evidence type="ECO:0000256" key="1">
    <source>
        <dbReference type="ARBA" id="ARBA00023015"/>
    </source>
</evidence>
<dbReference type="GO" id="GO:0000976">
    <property type="term" value="F:transcription cis-regulatory region binding"/>
    <property type="evidence" value="ECO:0007669"/>
    <property type="project" value="TreeGrafter"/>
</dbReference>
<keyword evidence="1" id="KW-0805">Transcription regulation</keyword>
<dbReference type="AlphaFoldDB" id="A0A418XZF1"/>
<organism evidence="5 6">
    <name type="scientific">Alcanivorax profundi</name>
    <dbReference type="NCBI Taxonomy" id="2338368"/>
    <lineage>
        <taxon>Bacteria</taxon>
        <taxon>Pseudomonadati</taxon>
        <taxon>Pseudomonadota</taxon>
        <taxon>Gammaproteobacteria</taxon>
        <taxon>Oceanospirillales</taxon>
        <taxon>Alcanivoracaceae</taxon>
        <taxon>Alcanivorax</taxon>
    </lineage>
</organism>
<dbReference type="InterPro" id="IPR020449">
    <property type="entry name" value="Tscrpt_reg_AraC-type_HTH"/>
</dbReference>
<evidence type="ECO:0000313" key="6">
    <source>
        <dbReference type="Proteomes" id="UP000283734"/>
    </source>
</evidence>
<dbReference type="Proteomes" id="UP000283734">
    <property type="component" value="Unassembled WGS sequence"/>
</dbReference>
<evidence type="ECO:0000313" key="5">
    <source>
        <dbReference type="EMBL" id="RJG18414.1"/>
    </source>
</evidence>
<dbReference type="SUPFAM" id="SSF46689">
    <property type="entry name" value="Homeodomain-like"/>
    <property type="match status" value="1"/>
</dbReference>
<evidence type="ECO:0000256" key="3">
    <source>
        <dbReference type="ARBA" id="ARBA00023163"/>
    </source>
</evidence>
<accession>A0A418XZF1</accession>
<dbReference type="InterPro" id="IPR032687">
    <property type="entry name" value="AraC-type_N"/>
</dbReference>
<dbReference type="PANTHER" id="PTHR47894:SF1">
    <property type="entry name" value="HTH-TYPE TRANSCRIPTIONAL REGULATOR VQSM"/>
    <property type="match status" value="1"/>
</dbReference>
<dbReference type="Pfam" id="PF12833">
    <property type="entry name" value="HTH_18"/>
    <property type="match status" value="1"/>
</dbReference>
<gene>
    <name evidence="5" type="ORF">D4A39_08045</name>
</gene>
<sequence length="352" mass="39489">MNPLPSTSDAFACDTEHFVSGVGLAHLYYGAQRLGLPVEDVLRRARLDPGSALQPMARVPTAQLETFVQELLLVSQDELLGMHIGQQMMPAIFNTLTSLAFSATSLREALHFTTKYQALIGGNSGGFHVEERPNGNMLLTASMVTRHPVLRRHLMTNLMLLGTAMVRFITGQPALAPLNMMLEHPAINDEERETFEALTGCPVIFSAGSNQVELDSHTLDLPINVFNDQRQVQAEALAREQLAAVEQQQSFIGQVRWLARDLMLSGLPRRKTVADRLNIGLRTLDRRMAEQELSWQQLLDETREQLACDYLKVTGMTVAEISQRLGFSSSRSFQRRFQQWRGMTPSQYREHG</sequence>
<reference evidence="5 6" key="1">
    <citation type="submission" date="2018-09" db="EMBL/GenBank/DDBJ databases">
        <title>Alcanivorax profundi sp. nov., isolated from 1000 m-depth seawater of the Mariana Trench.</title>
        <authorList>
            <person name="Liu J."/>
        </authorList>
    </citation>
    <scope>NUCLEOTIDE SEQUENCE [LARGE SCALE GENOMIC DNA]</scope>
    <source>
        <strain evidence="5 6">MTEO17</strain>
    </source>
</reference>
<protein>
    <submittedName>
        <fullName evidence="5">AraC family transcriptional regulator</fullName>
    </submittedName>
</protein>
<dbReference type="Gene3D" id="1.10.10.60">
    <property type="entry name" value="Homeodomain-like"/>
    <property type="match status" value="1"/>
</dbReference>
<dbReference type="PRINTS" id="PR00032">
    <property type="entry name" value="HTHARAC"/>
</dbReference>